<keyword evidence="1" id="KW-0540">Nuclease</keyword>
<comment type="caution">
    <text evidence="6">The sequence shown here is derived from an EMBL/GenBank/DDBJ whole genome shotgun (WGS) entry which is preliminary data.</text>
</comment>
<sequence>MYTTTRKLLILFVVLSLFLSTVTHAQQRTTVTRVIEGDTIQALYGGVEKRIRLLGIDAPETRVNRQAKKDENMSEYNIKTIIEMGKQSKAYVNGLVKRGDLITIEFDVQKWDKYGRLLGYVYLSNGKMLNEEIVKAGFASIMTVPPNVKYKNRLSRAYQEAEEDKRGLWKLNVPDANTRLK</sequence>
<dbReference type="PANTHER" id="PTHR12302">
    <property type="entry name" value="EBNA2 BINDING PROTEIN P100"/>
    <property type="match status" value="1"/>
</dbReference>
<dbReference type="InterPro" id="IPR002071">
    <property type="entry name" value="Thermonucl_AS"/>
</dbReference>
<dbReference type="EMBL" id="JAANXD010000027">
    <property type="protein sequence ID" value="MBS1257595.1"/>
    <property type="molecule type" value="Genomic_DNA"/>
</dbReference>
<dbReference type="GO" id="GO:0016787">
    <property type="term" value="F:hydrolase activity"/>
    <property type="evidence" value="ECO:0007669"/>
    <property type="project" value="UniProtKB-KW"/>
</dbReference>
<feature type="chain" id="PRO_5037322471" evidence="4">
    <location>
        <begin position="26"/>
        <end position="181"/>
    </location>
</feature>
<dbReference type="SMART" id="SM00318">
    <property type="entry name" value="SNc"/>
    <property type="match status" value="1"/>
</dbReference>
<evidence type="ECO:0000259" key="5">
    <source>
        <dbReference type="PROSITE" id="PS50830"/>
    </source>
</evidence>
<dbReference type="SUPFAM" id="SSF50199">
    <property type="entry name" value="Staphylococcal nuclease"/>
    <property type="match status" value="1"/>
</dbReference>
<dbReference type="GO" id="GO:0003676">
    <property type="term" value="F:nucleic acid binding"/>
    <property type="evidence" value="ECO:0007669"/>
    <property type="project" value="InterPro"/>
</dbReference>
<keyword evidence="3" id="KW-0378">Hydrolase</keyword>
<dbReference type="Pfam" id="PF00565">
    <property type="entry name" value="SNase"/>
    <property type="match status" value="1"/>
</dbReference>
<evidence type="ECO:0000256" key="2">
    <source>
        <dbReference type="ARBA" id="ARBA00022759"/>
    </source>
</evidence>
<gene>
    <name evidence="6" type="ORF">MAG551_00639</name>
</gene>
<reference evidence="6" key="1">
    <citation type="journal article" date="2021" name="ISME J.">
        <title>Fine-scale metabolic discontinuity in a stratified prokaryote microbiome of a Red Sea deep halocline.</title>
        <authorList>
            <person name="Michoud G."/>
            <person name="Ngugi D.K."/>
            <person name="Barozzi A."/>
            <person name="Merlino G."/>
            <person name="Calleja M.L."/>
            <person name="Delgado-Huertas A."/>
            <person name="Moran X.A.G."/>
            <person name="Daffonchio D."/>
        </authorList>
    </citation>
    <scope>NUCLEOTIDE SEQUENCE</scope>
    <source>
        <strain evidence="6">SuakinDeep_MAG55_1</strain>
    </source>
</reference>
<dbReference type="PROSITE" id="PS01284">
    <property type="entry name" value="TNASE_2"/>
    <property type="match status" value="1"/>
</dbReference>
<accession>A0A941ZZF0</accession>
<keyword evidence="2" id="KW-0255">Endonuclease</keyword>
<evidence type="ECO:0000256" key="3">
    <source>
        <dbReference type="ARBA" id="ARBA00022801"/>
    </source>
</evidence>
<dbReference type="InterPro" id="IPR016071">
    <property type="entry name" value="Staphylococal_nuclease_OB-fold"/>
</dbReference>
<dbReference type="Proteomes" id="UP000722750">
    <property type="component" value="Unassembled WGS sequence"/>
</dbReference>
<dbReference type="InterPro" id="IPR035437">
    <property type="entry name" value="SNase_OB-fold_sf"/>
</dbReference>
<name>A0A941ZZF0_9BACT</name>
<evidence type="ECO:0000313" key="6">
    <source>
        <dbReference type="EMBL" id="MBS1257595.1"/>
    </source>
</evidence>
<dbReference type="PROSITE" id="PS50830">
    <property type="entry name" value="TNASE_3"/>
    <property type="match status" value="1"/>
</dbReference>
<protein>
    <submittedName>
        <fullName evidence="6">Thermonuclease</fullName>
    </submittedName>
</protein>
<proteinExistence type="predicted"/>
<dbReference type="PANTHER" id="PTHR12302:SF3">
    <property type="entry name" value="SERINE_THREONINE-PROTEIN KINASE 31"/>
    <property type="match status" value="1"/>
</dbReference>
<dbReference type="GO" id="GO:0004519">
    <property type="term" value="F:endonuclease activity"/>
    <property type="evidence" value="ECO:0007669"/>
    <property type="project" value="UniProtKB-KW"/>
</dbReference>
<evidence type="ECO:0000256" key="4">
    <source>
        <dbReference type="SAM" id="SignalP"/>
    </source>
</evidence>
<dbReference type="Gene3D" id="2.40.50.90">
    <property type="match status" value="1"/>
</dbReference>
<feature type="signal peptide" evidence="4">
    <location>
        <begin position="1"/>
        <end position="25"/>
    </location>
</feature>
<evidence type="ECO:0000313" key="7">
    <source>
        <dbReference type="Proteomes" id="UP000722750"/>
    </source>
</evidence>
<organism evidence="6 7">
    <name type="scientific">Candidatus Scalindua arabica</name>
    <dbReference type="NCBI Taxonomy" id="1127984"/>
    <lineage>
        <taxon>Bacteria</taxon>
        <taxon>Pseudomonadati</taxon>
        <taxon>Planctomycetota</taxon>
        <taxon>Candidatus Brocadiia</taxon>
        <taxon>Candidatus Brocadiales</taxon>
        <taxon>Candidatus Scalinduaceae</taxon>
        <taxon>Candidatus Scalindua</taxon>
    </lineage>
</organism>
<keyword evidence="4" id="KW-0732">Signal</keyword>
<dbReference type="AlphaFoldDB" id="A0A941ZZF0"/>
<feature type="domain" description="TNase-like" evidence="5">
    <location>
        <begin position="25"/>
        <end position="171"/>
    </location>
</feature>
<evidence type="ECO:0000256" key="1">
    <source>
        <dbReference type="ARBA" id="ARBA00022722"/>
    </source>
</evidence>